<gene>
    <name evidence="2" type="ORF">CYNAS_LOCUS950</name>
</gene>
<name>A0AA36GCK0_CYLNA</name>
<feature type="compositionally biased region" description="Gly residues" evidence="1">
    <location>
        <begin position="234"/>
        <end position="247"/>
    </location>
</feature>
<feature type="region of interest" description="Disordered" evidence="1">
    <location>
        <begin position="150"/>
        <end position="194"/>
    </location>
</feature>
<accession>A0AA36GCK0</accession>
<reference evidence="2" key="1">
    <citation type="submission" date="2023-07" db="EMBL/GenBank/DDBJ databases">
        <authorList>
            <consortium name="CYATHOMIX"/>
        </authorList>
    </citation>
    <scope>NUCLEOTIDE SEQUENCE</scope>
    <source>
        <strain evidence="2">N/A</strain>
    </source>
</reference>
<sequence>MTPQSALAKHHCVIMDVDRQLSHSNDHYQYLCKIPAWMDDRHKTANILRLSTIIEILEDDDLVHLSNDRIAAYTFMAIRLAVDGATGHFLYDFRSIRARNKDKLQYSRSPLVELGIGEDAHRLTMEQIWLKIPKLTVNFEERNVWAKAMDDSRPDARKDTNVWAKATNNREQTKRSRRPTRLGSGNGQQQQTRKCWVQHLQLARTEGKERTLRYSKEEAITYPRPPEMSEEDNGGNGGKDGGNGGNGNNNNGNNNSDGEGQQAQNEALNYSPPDLYASSKLLGRA</sequence>
<protein>
    <submittedName>
        <fullName evidence="2">Uncharacterized protein</fullName>
    </submittedName>
</protein>
<organism evidence="2 3">
    <name type="scientific">Cylicocyclus nassatus</name>
    <name type="common">Nematode worm</name>
    <dbReference type="NCBI Taxonomy" id="53992"/>
    <lineage>
        <taxon>Eukaryota</taxon>
        <taxon>Metazoa</taxon>
        <taxon>Ecdysozoa</taxon>
        <taxon>Nematoda</taxon>
        <taxon>Chromadorea</taxon>
        <taxon>Rhabditida</taxon>
        <taxon>Rhabditina</taxon>
        <taxon>Rhabditomorpha</taxon>
        <taxon>Strongyloidea</taxon>
        <taxon>Strongylidae</taxon>
        <taxon>Cylicocyclus</taxon>
    </lineage>
</organism>
<evidence type="ECO:0000313" key="3">
    <source>
        <dbReference type="Proteomes" id="UP001176961"/>
    </source>
</evidence>
<dbReference type="EMBL" id="CATQJL010000001">
    <property type="protein sequence ID" value="CAJ0588967.1"/>
    <property type="molecule type" value="Genomic_DNA"/>
</dbReference>
<feature type="region of interest" description="Disordered" evidence="1">
    <location>
        <begin position="206"/>
        <end position="285"/>
    </location>
</feature>
<feature type="compositionally biased region" description="Basic and acidic residues" evidence="1">
    <location>
        <begin position="150"/>
        <end position="160"/>
    </location>
</feature>
<dbReference type="AlphaFoldDB" id="A0AA36GCK0"/>
<evidence type="ECO:0000313" key="2">
    <source>
        <dbReference type="EMBL" id="CAJ0588967.1"/>
    </source>
</evidence>
<dbReference type="Proteomes" id="UP001176961">
    <property type="component" value="Unassembled WGS sequence"/>
</dbReference>
<keyword evidence="3" id="KW-1185">Reference proteome</keyword>
<evidence type="ECO:0000256" key="1">
    <source>
        <dbReference type="SAM" id="MobiDB-lite"/>
    </source>
</evidence>
<comment type="caution">
    <text evidence="2">The sequence shown here is derived from an EMBL/GenBank/DDBJ whole genome shotgun (WGS) entry which is preliminary data.</text>
</comment>
<proteinExistence type="predicted"/>
<feature type="compositionally biased region" description="Low complexity" evidence="1">
    <location>
        <begin position="248"/>
        <end position="260"/>
    </location>
</feature>
<feature type="compositionally biased region" description="Basic and acidic residues" evidence="1">
    <location>
        <begin position="206"/>
        <end position="219"/>
    </location>
</feature>